<sequence length="537" mass="58730">MATASAVDTDLVQQFITVTGADQDVAVRLLEVCAGNLDLAVDMHMDNIGDQDVSNSARGEASSSLNFDCDDNVRAPIPQRTEVLVEDGPMGAAASYRLRRQRQKRSVFDGFRNFVAEYHSDESANGQRTSKKRSLEDLFRPPVDITFKGTFQNARDAGSSQNKWLLVNVQNVEEFSCQMLNRDVWSHADARNIIRDSFLFWQVYNDSEEGKRFMQFYKLNSWPYVAVIDPVTGEKQIIWDKIADGRVFCDLAKEFLSSCPAPDQTLVPPPSKRQRREPSILDASEQEQMEAAIQASLVESSQPAAHQYVFASDSEDSSDDVETFSDPDEVIVSSPTASSNGVSVARVPTSSGGPSLCRSSYERRSPYSRHRQQTSHGQAASSSAPSTSRNTLSPSAGSRIRQFVLPSNSDRAGSSQGDAGSSDWPRVSPLHSGQDSPLDVNIESSLIDMLGCREAEVGTPDSFTQDDSLSNSQLSTPDRDTPGGTTTASQGSSGQSPQGNSWTDYLGHPSDPVSSIIIRFPNNTREQVQLPCSSQLQ</sequence>
<dbReference type="AlphaFoldDB" id="A0A8S3YJ64"/>
<evidence type="ECO:0000256" key="1">
    <source>
        <dbReference type="ARBA" id="ARBA00022553"/>
    </source>
</evidence>
<organism evidence="4 5">
    <name type="scientific">Candidula unifasciata</name>
    <dbReference type="NCBI Taxonomy" id="100452"/>
    <lineage>
        <taxon>Eukaryota</taxon>
        <taxon>Metazoa</taxon>
        <taxon>Spiralia</taxon>
        <taxon>Lophotrochozoa</taxon>
        <taxon>Mollusca</taxon>
        <taxon>Gastropoda</taxon>
        <taxon>Heterobranchia</taxon>
        <taxon>Euthyneura</taxon>
        <taxon>Panpulmonata</taxon>
        <taxon>Eupulmonata</taxon>
        <taxon>Stylommatophora</taxon>
        <taxon>Helicina</taxon>
        <taxon>Helicoidea</taxon>
        <taxon>Geomitridae</taxon>
        <taxon>Candidula</taxon>
    </lineage>
</organism>
<dbReference type="FunFam" id="3.40.30.10:FF:000079">
    <property type="entry name" value="UBX domain-containing protein 7"/>
    <property type="match status" value="1"/>
</dbReference>
<keyword evidence="1" id="KW-0597">Phosphoprotein</keyword>
<protein>
    <recommendedName>
        <fullName evidence="3">UAS domain-containing protein</fullName>
    </recommendedName>
</protein>
<evidence type="ECO:0000256" key="2">
    <source>
        <dbReference type="SAM" id="MobiDB-lite"/>
    </source>
</evidence>
<accession>A0A8S3YJ64</accession>
<dbReference type="OrthoDB" id="270602at2759"/>
<dbReference type="PANTHER" id="PTHR23322:SF6">
    <property type="entry name" value="UBX DOMAIN-CONTAINING PROTEIN 7"/>
    <property type="match status" value="1"/>
</dbReference>
<reference evidence="4" key="1">
    <citation type="submission" date="2021-04" db="EMBL/GenBank/DDBJ databases">
        <authorList>
            <consortium name="Molecular Ecology Group"/>
        </authorList>
    </citation>
    <scope>NUCLEOTIDE SEQUENCE</scope>
</reference>
<comment type="caution">
    <text evidence="4">The sequence shown here is derived from an EMBL/GenBank/DDBJ whole genome shotgun (WGS) entry which is preliminary data.</text>
</comment>
<feature type="compositionally biased region" description="Low complexity" evidence="2">
    <location>
        <begin position="482"/>
        <end position="499"/>
    </location>
</feature>
<evidence type="ECO:0000313" key="4">
    <source>
        <dbReference type="EMBL" id="CAG5117029.1"/>
    </source>
</evidence>
<dbReference type="InterPro" id="IPR006577">
    <property type="entry name" value="UAS"/>
</dbReference>
<feature type="compositionally biased region" description="Low complexity" evidence="2">
    <location>
        <begin position="409"/>
        <end position="423"/>
    </location>
</feature>
<feature type="compositionally biased region" description="Polar residues" evidence="2">
    <location>
        <begin position="333"/>
        <end position="353"/>
    </location>
</feature>
<feature type="compositionally biased region" description="Polar residues" evidence="2">
    <location>
        <begin position="461"/>
        <end position="475"/>
    </location>
</feature>
<dbReference type="GO" id="GO:0043161">
    <property type="term" value="P:proteasome-mediated ubiquitin-dependent protein catabolic process"/>
    <property type="evidence" value="ECO:0007669"/>
    <property type="project" value="TreeGrafter"/>
</dbReference>
<feature type="region of interest" description="Disordered" evidence="2">
    <location>
        <begin position="311"/>
        <end position="439"/>
    </location>
</feature>
<feature type="compositionally biased region" description="Polar residues" evidence="2">
    <location>
        <begin position="374"/>
        <end position="396"/>
    </location>
</feature>
<dbReference type="Gene3D" id="3.40.30.10">
    <property type="entry name" value="Glutaredoxin"/>
    <property type="match status" value="1"/>
</dbReference>
<dbReference type="EMBL" id="CAJHNH020000335">
    <property type="protein sequence ID" value="CAG5117029.1"/>
    <property type="molecule type" value="Genomic_DNA"/>
</dbReference>
<evidence type="ECO:0000259" key="3">
    <source>
        <dbReference type="SMART" id="SM00594"/>
    </source>
</evidence>
<feature type="compositionally biased region" description="Acidic residues" evidence="2">
    <location>
        <begin position="313"/>
        <end position="329"/>
    </location>
</feature>
<evidence type="ECO:0000313" key="5">
    <source>
        <dbReference type="Proteomes" id="UP000678393"/>
    </source>
</evidence>
<dbReference type="Proteomes" id="UP000678393">
    <property type="component" value="Unassembled WGS sequence"/>
</dbReference>
<dbReference type="Pfam" id="PF13899">
    <property type="entry name" value="Thioredoxin_7"/>
    <property type="match status" value="1"/>
</dbReference>
<dbReference type="SUPFAM" id="SSF52833">
    <property type="entry name" value="Thioredoxin-like"/>
    <property type="match status" value="1"/>
</dbReference>
<feature type="domain" description="UAS" evidence="3">
    <location>
        <begin position="134"/>
        <end position="257"/>
    </location>
</feature>
<feature type="region of interest" description="Disordered" evidence="2">
    <location>
        <begin position="457"/>
        <end position="516"/>
    </location>
</feature>
<keyword evidence="5" id="KW-1185">Reference proteome</keyword>
<gene>
    <name evidence="4" type="ORF">CUNI_LOCUS2587</name>
</gene>
<dbReference type="CDD" id="cd02958">
    <property type="entry name" value="UAS"/>
    <property type="match status" value="1"/>
</dbReference>
<dbReference type="InterPro" id="IPR036249">
    <property type="entry name" value="Thioredoxin-like_sf"/>
</dbReference>
<dbReference type="GO" id="GO:0005634">
    <property type="term" value="C:nucleus"/>
    <property type="evidence" value="ECO:0007669"/>
    <property type="project" value="TreeGrafter"/>
</dbReference>
<proteinExistence type="predicted"/>
<dbReference type="PANTHER" id="PTHR23322">
    <property type="entry name" value="FAS-ASSOCIATED PROTEIN"/>
    <property type="match status" value="1"/>
</dbReference>
<dbReference type="InterPro" id="IPR009060">
    <property type="entry name" value="UBA-like_sf"/>
</dbReference>
<dbReference type="SUPFAM" id="SSF46934">
    <property type="entry name" value="UBA-like"/>
    <property type="match status" value="1"/>
</dbReference>
<dbReference type="Gene3D" id="1.10.8.10">
    <property type="entry name" value="DNA helicase RuvA subunit, C-terminal domain"/>
    <property type="match status" value="1"/>
</dbReference>
<dbReference type="Pfam" id="PF14555">
    <property type="entry name" value="UBA_4"/>
    <property type="match status" value="1"/>
</dbReference>
<feature type="non-terminal residue" evidence="4">
    <location>
        <position position="1"/>
    </location>
</feature>
<dbReference type="GO" id="GO:0043130">
    <property type="term" value="F:ubiquitin binding"/>
    <property type="evidence" value="ECO:0007669"/>
    <property type="project" value="TreeGrafter"/>
</dbReference>
<dbReference type="CDD" id="cd14345">
    <property type="entry name" value="UBA_UBXD7"/>
    <property type="match status" value="1"/>
</dbReference>
<dbReference type="SMART" id="SM00594">
    <property type="entry name" value="UAS"/>
    <property type="match status" value="1"/>
</dbReference>
<name>A0A8S3YJ64_9EUPU</name>
<dbReference type="InterPro" id="IPR050730">
    <property type="entry name" value="UBX_domain-protein"/>
</dbReference>